<dbReference type="AlphaFoldDB" id="A0A9X2UPI7"/>
<name>A0A9X2UPI7_9BACT</name>
<organism evidence="1 2">
    <name type="scientific">Salinibacter ruber</name>
    <dbReference type="NCBI Taxonomy" id="146919"/>
    <lineage>
        <taxon>Bacteria</taxon>
        <taxon>Pseudomonadati</taxon>
        <taxon>Rhodothermota</taxon>
        <taxon>Rhodothermia</taxon>
        <taxon>Rhodothermales</taxon>
        <taxon>Salinibacteraceae</taxon>
        <taxon>Salinibacter</taxon>
    </lineage>
</organism>
<dbReference type="Proteomes" id="UP001155040">
    <property type="component" value="Unassembled WGS sequence"/>
</dbReference>
<reference evidence="1" key="1">
    <citation type="submission" date="2022-08" db="EMBL/GenBank/DDBJ databases">
        <title>Genomic Encyclopedia of Type Strains, Phase V (KMG-V): Genome sequencing to study the core and pangenomes of soil and plant-associated prokaryotes.</title>
        <authorList>
            <person name="Whitman W."/>
        </authorList>
    </citation>
    <scope>NUCLEOTIDE SEQUENCE</scope>
    <source>
        <strain evidence="1">SP3012</strain>
    </source>
</reference>
<proteinExistence type="predicted"/>
<evidence type="ECO:0000313" key="2">
    <source>
        <dbReference type="Proteomes" id="UP001155040"/>
    </source>
</evidence>
<accession>A0A9X2UPI7</accession>
<dbReference type="EMBL" id="JANUBF010000026">
    <property type="protein sequence ID" value="MCS4037789.1"/>
    <property type="molecule type" value="Genomic_DNA"/>
</dbReference>
<sequence length="76" mass="8518">MPFAPGGRALGKDRIPSFRKRLCFFFHLLFQALALLPAEADRLRAKIYAVVEKLIDDFPVPLCLTLAATFQPLMAV</sequence>
<protein>
    <submittedName>
        <fullName evidence="1">Uncharacterized protein</fullName>
    </submittedName>
</protein>
<evidence type="ECO:0000313" key="1">
    <source>
        <dbReference type="EMBL" id="MCS4037789.1"/>
    </source>
</evidence>
<comment type="caution">
    <text evidence="1">The sequence shown here is derived from an EMBL/GenBank/DDBJ whole genome shotgun (WGS) entry which is preliminary data.</text>
</comment>
<gene>
    <name evidence="1" type="ORF">GGQ01_002876</name>
</gene>